<protein>
    <submittedName>
        <fullName evidence="1">Uncharacterized protein</fullName>
    </submittedName>
</protein>
<gene>
    <name evidence="1" type="ORF">B6A10_12630</name>
</gene>
<accession>A0ABR7UUH5</accession>
<evidence type="ECO:0000313" key="1">
    <source>
        <dbReference type="EMBL" id="MBD0726021.1"/>
    </source>
</evidence>
<reference evidence="1 2" key="1">
    <citation type="journal article" date="2020" name="Microbiol. Res.">
        <title>Flavobacterium pokkalii sp. nov., a novel plant growth promoting native rhizobacteria isolated from pokkali rice grown in coastal saline affected agricultural regions of southern India, Kerala.</title>
        <authorList>
            <person name="Menon R.R."/>
            <person name="Kumari S."/>
            <person name="Viver T."/>
            <person name="Rameshkumar N."/>
        </authorList>
    </citation>
    <scope>NUCLEOTIDE SEQUENCE [LARGE SCALE GENOMIC DNA]</scope>
    <source>
        <strain evidence="1 2">L1I52</strain>
    </source>
</reference>
<name>A0ABR7UUH5_9FLAO</name>
<dbReference type="Proteomes" id="UP000661715">
    <property type="component" value="Unassembled WGS sequence"/>
</dbReference>
<dbReference type="RefSeq" id="WP_188221155.1">
    <property type="nucleotide sequence ID" value="NZ_NASZ01000021.1"/>
</dbReference>
<comment type="caution">
    <text evidence="1">The sequence shown here is derived from an EMBL/GenBank/DDBJ whole genome shotgun (WGS) entry which is preliminary data.</text>
</comment>
<sequence>MRNTYTYIKFISIGLLICTVSCKKEIQNIKTEKKLTTEISSKKDALKKITLTNSEPSYYIKTSNAKFNHKISGKDENGNQVNGVINLEDEIGIGIVKKDDTKEIEIVSEHINANRIIATDINGYQYRLKLDDE</sequence>
<dbReference type="EMBL" id="NASZ01000021">
    <property type="protein sequence ID" value="MBD0726021.1"/>
    <property type="molecule type" value="Genomic_DNA"/>
</dbReference>
<organism evidence="1 2">
    <name type="scientific">Flavobacterium pokkalii</name>
    <dbReference type="NCBI Taxonomy" id="1940408"/>
    <lineage>
        <taxon>Bacteria</taxon>
        <taxon>Pseudomonadati</taxon>
        <taxon>Bacteroidota</taxon>
        <taxon>Flavobacteriia</taxon>
        <taxon>Flavobacteriales</taxon>
        <taxon>Flavobacteriaceae</taxon>
        <taxon>Flavobacterium</taxon>
    </lineage>
</organism>
<evidence type="ECO:0000313" key="2">
    <source>
        <dbReference type="Proteomes" id="UP000661715"/>
    </source>
</evidence>
<proteinExistence type="predicted"/>
<keyword evidence="2" id="KW-1185">Reference proteome</keyword>